<dbReference type="EMBL" id="CP012508">
    <property type="protein sequence ID" value="ALB24182.1"/>
    <property type="molecule type" value="Genomic_DNA"/>
</dbReference>
<name>A0AAC8ZQ00_PISSA</name>
<accession>A0AAC8ZQ00</accession>
<evidence type="ECO:0000313" key="1">
    <source>
        <dbReference type="EMBL" id="ALB24182.1"/>
    </source>
</evidence>
<gene>
    <name evidence="1" type="ORF">KU39_3009</name>
</gene>
<dbReference type="AlphaFoldDB" id="A0AAC8ZQ00"/>
<evidence type="ECO:0000313" key="2">
    <source>
        <dbReference type="Proteomes" id="UP000029558"/>
    </source>
</evidence>
<proteinExistence type="predicted"/>
<reference evidence="1 2" key="1">
    <citation type="journal article" date="2014" name="Genome Announc.">
        <title>Comparative Genome Analysis of Two Isolates of the Fish Pathogen Piscirickettsia salmonis from Different Hosts Reveals Major Differences in Virulence-Associated Secretion Systems.</title>
        <authorList>
            <person name="Bohle H."/>
            <person name="Henriquez P."/>
            <person name="Grothusen H."/>
            <person name="Navas E."/>
            <person name="Sandoval A."/>
            <person name="Bustamante F."/>
            <person name="Bustos P."/>
            <person name="Mancilla M."/>
        </authorList>
    </citation>
    <scope>NUCLEOTIDE SEQUENCE [LARGE SCALE GENOMIC DNA]</scope>
    <source>
        <strain evidence="2">B1-32597</strain>
    </source>
</reference>
<protein>
    <submittedName>
        <fullName evidence="1">Acetate kinase</fullName>
    </submittedName>
</protein>
<keyword evidence="1" id="KW-0808">Transferase</keyword>
<dbReference type="Proteomes" id="UP000029558">
    <property type="component" value="Chromosome"/>
</dbReference>
<keyword evidence="1" id="KW-0418">Kinase</keyword>
<dbReference type="RefSeq" id="WP_017377539.1">
    <property type="nucleotide sequence ID" value="NZ_CP012508.1"/>
</dbReference>
<organism evidence="1 2">
    <name type="scientific">Piscirickettsia salmonis</name>
    <dbReference type="NCBI Taxonomy" id="1238"/>
    <lineage>
        <taxon>Bacteria</taxon>
        <taxon>Pseudomonadati</taxon>
        <taxon>Pseudomonadota</taxon>
        <taxon>Gammaproteobacteria</taxon>
        <taxon>Thiotrichales</taxon>
        <taxon>Piscirickettsiaceae</taxon>
        <taxon>Piscirickettsia</taxon>
    </lineage>
</organism>
<sequence>MEGVRKAIVNQLAGDGFELGYGGSRHAIKQGASFIQVPKRIADIMKIIEGNSRTPDEKLQDLRIDSFLKT</sequence>
<dbReference type="GO" id="GO:0016301">
    <property type="term" value="F:kinase activity"/>
    <property type="evidence" value="ECO:0007669"/>
    <property type="project" value="UniProtKB-KW"/>
</dbReference>